<proteinExistence type="predicted"/>
<gene>
    <name evidence="1" type="ORF">SAMN04489707_102536</name>
</gene>
<organism evidence="1 2">
    <name type="scientific">Paenacidovorax caeni</name>
    <dbReference type="NCBI Taxonomy" id="343013"/>
    <lineage>
        <taxon>Bacteria</taxon>
        <taxon>Pseudomonadati</taxon>
        <taxon>Pseudomonadota</taxon>
        <taxon>Betaproteobacteria</taxon>
        <taxon>Burkholderiales</taxon>
        <taxon>Comamonadaceae</taxon>
        <taxon>Paenacidovorax</taxon>
    </lineage>
</organism>
<keyword evidence="2" id="KW-1185">Reference proteome</keyword>
<name>A0A1I7JEK7_9BURK</name>
<reference evidence="1 2" key="1">
    <citation type="submission" date="2016-10" db="EMBL/GenBank/DDBJ databases">
        <authorList>
            <person name="de Groot N.N."/>
        </authorList>
    </citation>
    <scope>NUCLEOTIDE SEQUENCE [LARGE SCALE GENOMIC DNA]</scope>
    <source>
        <strain evidence="1 2">R-24608</strain>
    </source>
</reference>
<evidence type="ECO:0000313" key="2">
    <source>
        <dbReference type="Proteomes" id="UP000183656"/>
    </source>
</evidence>
<dbReference type="OrthoDB" id="8735072at2"/>
<dbReference type="STRING" id="343013.SAMN04489707_102536"/>
<dbReference type="EMBL" id="FPBX01000025">
    <property type="protein sequence ID" value="SFU83592.1"/>
    <property type="molecule type" value="Genomic_DNA"/>
</dbReference>
<dbReference type="InterPro" id="IPR032774">
    <property type="entry name" value="WG_beta_rep"/>
</dbReference>
<protein>
    <submittedName>
        <fullName evidence="1">WG containing repeat-containing protein</fullName>
    </submittedName>
</protein>
<dbReference type="Pfam" id="PF14903">
    <property type="entry name" value="WG_beta_rep"/>
    <property type="match status" value="1"/>
</dbReference>
<dbReference type="RefSeq" id="WP_139235440.1">
    <property type="nucleotide sequence ID" value="NZ_CYIG01000033.1"/>
</dbReference>
<accession>A0A1I7JEK7</accession>
<dbReference type="AlphaFoldDB" id="A0A1I7JEK7"/>
<sequence length="626" mass="66964">MLPSAYLHQGSLSAWGIAELARTVAQCAADIRHNNLGDDPAAQQALYAQQLAPWHAVPVWVEHRQGQDRCTVFLSEGEMLCAMRRMHKPRREGAAHVLVPAPAWQAVGGGERSTLGALLALAAGRAALCSRLDERCVAPYTAADFAGVDAARGHLVWSWDNGWIHPTALLCAPMAGVDGGLAGALSLCLPAAWGKLHQHGNWYGELHLHHGQVLVVCDASGQYGLMGLRQVSDEPPPVAPVARVAGQWLQPCEWAWLAEAESSGGSAIEAARTVEPDARGELVGDLIDPLSGRRVNPQGVKALLGTSHYSGTNYDGSLMVNEAGQGAHTRVLGRVTRQGMLLCGQAVTDDGMLQDVPWGLQDLRWLEMGEKRERMIAVRDPGTGLWGYVDDRGALAIAPQYADAWGFGHGAAVVQPVGEAACVGLIDKAGQWLLPPVWRALVRESRRVIVAQDAQGQWGALDGQGAATMPFQPAAAWLEHPQARQRLAGYAGSQWITDPQEQQRRTVIETIAALWKMGWRERIRTAVQAALGAGGSLAGLQGLFDGDTSERDLRACGVWGLPVTLLRGVGESGRIACYYPVGLSTFGLAVEAPVSGLPSHPEASIGISWRDLTVTPRSLHADDERA</sequence>
<dbReference type="Proteomes" id="UP000183656">
    <property type="component" value="Unassembled WGS sequence"/>
</dbReference>
<evidence type="ECO:0000313" key="1">
    <source>
        <dbReference type="EMBL" id="SFU83592.1"/>
    </source>
</evidence>